<evidence type="ECO:0000313" key="1">
    <source>
        <dbReference type="EMBL" id="GBM67376.1"/>
    </source>
</evidence>
<organism evidence="1 3">
    <name type="scientific">Araneus ventricosus</name>
    <name type="common">Orbweaver spider</name>
    <name type="synonym">Epeira ventricosa</name>
    <dbReference type="NCBI Taxonomy" id="182803"/>
    <lineage>
        <taxon>Eukaryota</taxon>
        <taxon>Metazoa</taxon>
        <taxon>Ecdysozoa</taxon>
        <taxon>Arthropoda</taxon>
        <taxon>Chelicerata</taxon>
        <taxon>Arachnida</taxon>
        <taxon>Araneae</taxon>
        <taxon>Araneomorphae</taxon>
        <taxon>Entelegynae</taxon>
        <taxon>Araneoidea</taxon>
        <taxon>Araneidae</taxon>
        <taxon>Araneus</taxon>
    </lineage>
</organism>
<gene>
    <name evidence="2" type="ORF">AVEN_216964_1</name>
    <name evidence="1" type="ORF">AVEN_239568_1</name>
</gene>
<accession>A0A4Y2HPS0</accession>
<protein>
    <submittedName>
        <fullName evidence="1">Uncharacterized protein</fullName>
    </submittedName>
</protein>
<evidence type="ECO:0000313" key="3">
    <source>
        <dbReference type="Proteomes" id="UP000499080"/>
    </source>
</evidence>
<evidence type="ECO:0000313" key="2">
    <source>
        <dbReference type="EMBL" id="GBM67432.1"/>
    </source>
</evidence>
<reference evidence="1 3" key="1">
    <citation type="journal article" date="2019" name="Sci. Rep.">
        <title>Orb-weaving spider Araneus ventricosus genome elucidates the spidroin gene catalogue.</title>
        <authorList>
            <person name="Kono N."/>
            <person name="Nakamura H."/>
            <person name="Ohtoshi R."/>
            <person name="Moran D.A.P."/>
            <person name="Shinohara A."/>
            <person name="Yoshida Y."/>
            <person name="Fujiwara M."/>
            <person name="Mori M."/>
            <person name="Tomita M."/>
            <person name="Arakawa K."/>
        </authorList>
    </citation>
    <scope>NUCLEOTIDE SEQUENCE [LARGE SCALE GENOMIC DNA]</scope>
</reference>
<dbReference type="AlphaFoldDB" id="A0A4Y2HPS0"/>
<dbReference type="EMBL" id="BGPR01103761">
    <property type="protein sequence ID" value="GBM67432.1"/>
    <property type="molecule type" value="Genomic_DNA"/>
</dbReference>
<comment type="caution">
    <text evidence="1">The sequence shown here is derived from an EMBL/GenBank/DDBJ whole genome shotgun (WGS) entry which is preliminary data.</text>
</comment>
<sequence length="84" mass="9020">MLVCMLAVQWFVFHKQRATVLPTEGGHKSISDGDELSVAACYSRTCPTLVYNLAIGGLSSGENVALGIILHLCTKVSNLVEVEL</sequence>
<keyword evidence="3" id="KW-1185">Reference proteome</keyword>
<name>A0A4Y2HPS0_ARAVE</name>
<dbReference type="EMBL" id="BGPR01103744">
    <property type="protein sequence ID" value="GBM67376.1"/>
    <property type="molecule type" value="Genomic_DNA"/>
</dbReference>
<dbReference type="OrthoDB" id="6460328at2759"/>
<dbReference type="Proteomes" id="UP000499080">
    <property type="component" value="Unassembled WGS sequence"/>
</dbReference>
<proteinExistence type="predicted"/>